<evidence type="ECO:0000256" key="1">
    <source>
        <dbReference type="SAM" id="Phobius"/>
    </source>
</evidence>
<evidence type="ECO:0000313" key="3">
    <source>
        <dbReference type="Proteomes" id="UP000237839"/>
    </source>
</evidence>
<evidence type="ECO:0008006" key="4">
    <source>
        <dbReference type="Google" id="ProtNLM"/>
    </source>
</evidence>
<keyword evidence="1" id="KW-1133">Transmembrane helix</keyword>
<comment type="caution">
    <text evidence="2">The sequence shown here is derived from an EMBL/GenBank/DDBJ whole genome shotgun (WGS) entry which is preliminary data.</text>
</comment>
<dbReference type="RefSeq" id="WP_105529925.1">
    <property type="nucleotide sequence ID" value="NZ_PUGF01000001.1"/>
</dbReference>
<dbReference type="OrthoDB" id="9097762at2"/>
<sequence>MITKQQAQEALIQIELTQQRSAELIGYWRSGIYVQVWGVVWIIAYLSCFFMPVNSGSIWLICDAIGGIATVILSIRDRKNEKQDKRITWAIVIIAAFGILVSTLISNRPGALPVFWTFLIMACYMLSGLWFGIRWIILGATVIALCMVTYLNFMPWFNLIMAIAGGGGLLLGGTWIARAK</sequence>
<accession>A0A2S9H4X4</accession>
<keyword evidence="1" id="KW-0472">Membrane</keyword>
<evidence type="ECO:0000313" key="2">
    <source>
        <dbReference type="EMBL" id="PRC95017.1"/>
    </source>
</evidence>
<feature type="transmembrane region" description="Helical" evidence="1">
    <location>
        <begin position="111"/>
        <end position="130"/>
    </location>
</feature>
<feature type="transmembrane region" description="Helical" evidence="1">
    <location>
        <begin position="135"/>
        <end position="153"/>
    </location>
</feature>
<feature type="transmembrane region" description="Helical" evidence="1">
    <location>
        <begin position="87"/>
        <end position="105"/>
    </location>
</feature>
<name>A0A2S9H4X4_9BURK</name>
<reference evidence="2 3" key="1">
    <citation type="submission" date="2018-02" db="EMBL/GenBank/DDBJ databases">
        <title>Solimicrobium silvestre gen. nov., sp. nov., isolated from alpine forest soil.</title>
        <authorList>
            <person name="Margesin R."/>
            <person name="Albuquerque L."/>
            <person name="Zhang D.-C."/>
            <person name="Froufe H.J.C."/>
            <person name="Severino R."/>
            <person name="Roxo I."/>
            <person name="Egas C."/>
            <person name="Da Costa M.S."/>
        </authorList>
    </citation>
    <scope>NUCLEOTIDE SEQUENCE [LARGE SCALE GENOMIC DNA]</scope>
    <source>
        <strain evidence="2 3">S20-91</strain>
    </source>
</reference>
<organism evidence="2 3">
    <name type="scientific">Solimicrobium silvestre</name>
    <dbReference type="NCBI Taxonomy" id="2099400"/>
    <lineage>
        <taxon>Bacteria</taxon>
        <taxon>Pseudomonadati</taxon>
        <taxon>Pseudomonadota</taxon>
        <taxon>Betaproteobacteria</taxon>
        <taxon>Burkholderiales</taxon>
        <taxon>Oxalobacteraceae</taxon>
        <taxon>Solimicrobium</taxon>
    </lineage>
</organism>
<protein>
    <recommendedName>
        <fullName evidence="4">Membrane protein (DUF2157)</fullName>
    </recommendedName>
</protein>
<dbReference type="Proteomes" id="UP000237839">
    <property type="component" value="Unassembled WGS sequence"/>
</dbReference>
<proteinExistence type="predicted"/>
<dbReference type="AlphaFoldDB" id="A0A2S9H4X4"/>
<feature type="transmembrane region" description="Helical" evidence="1">
    <location>
        <begin position="159"/>
        <end position="177"/>
    </location>
</feature>
<feature type="transmembrane region" description="Helical" evidence="1">
    <location>
        <begin position="58"/>
        <end position="75"/>
    </location>
</feature>
<feature type="transmembrane region" description="Helical" evidence="1">
    <location>
        <begin position="32"/>
        <end position="52"/>
    </location>
</feature>
<gene>
    <name evidence="2" type="ORF">S2091_0212</name>
</gene>
<keyword evidence="1" id="KW-0812">Transmembrane</keyword>
<keyword evidence="3" id="KW-1185">Reference proteome</keyword>
<dbReference type="EMBL" id="PUGF01000001">
    <property type="protein sequence ID" value="PRC95017.1"/>
    <property type="molecule type" value="Genomic_DNA"/>
</dbReference>